<evidence type="ECO:0000256" key="1">
    <source>
        <dbReference type="SAM" id="SignalP"/>
    </source>
</evidence>
<dbReference type="PANTHER" id="PTHR42852:SF18">
    <property type="entry name" value="CHROMOSOME UNDETERMINED SCAFFOLD_47, WHOLE GENOME SHOTGUN SEQUENCE"/>
    <property type="match status" value="1"/>
</dbReference>
<dbReference type="AlphaFoldDB" id="A0A892ZLY2"/>
<dbReference type="InterPro" id="IPR013740">
    <property type="entry name" value="Redoxin"/>
</dbReference>
<evidence type="ECO:0000313" key="3">
    <source>
        <dbReference type="EMBL" id="QRQ82797.1"/>
    </source>
</evidence>
<dbReference type="GO" id="GO:0016491">
    <property type="term" value="F:oxidoreductase activity"/>
    <property type="evidence" value="ECO:0007669"/>
    <property type="project" value="InterPro"/>
</dbReference>
<evidence type="ECO:0000259" key="2">
    <source>
        <dbReference type="PROSITE" id="PS51352"/>
    </source>
</evidence>
<dbReference type="Pfam" id="PF08534">
    <property type="entry name" value="Redoxin"/>
    <property type="match status" value="1"/>
</dbReference>
<protein>
    <submittedName>
        <fullName evidence="3">TlpA family protein disulfide reductase</fullName>
    </submittedName>
</protein>
<dbReference type="KEGG" id="ptes:JQU52_05280"/>
<proteinExistence type="predicted"/>
<dbReference type="InterPro" id="IPR013766">
    <property type="entry name" value="Thioredoxin_domain"/>
</dbReference>
<organism evidence="3 4">
    <name type="scientific">Paralysiella testudinis</name>
    <dbReference type="NCBI Taxonomy" id="2809020"/>
    <lineage>
        <taxon>Bacteria</taxon>
        <taxon>Pseudomonadati</taxon>
        <taxon>Pseudomonadota</taxon>
        <taxon>Betaproteobacteria</taxon>
        <taxon>Neisseriales</taxon>
        <taxon>Neisseriaceae</taxon>
        <taxon>Paralysiella</taxon>
    </lineage>
</organism>
<dbReference type="RefSeq" id="WP_230340086.1">
    <property type="nucleotide sequence ID" value="NZ_CP069798.1"/>
</dbReference>
<dbReference type="InterPro" id="IPR050553">
    <property type="entry name" value="Thioredoxin_ResA/DsbE_sf"/>
</dbReference>
<dbReference type="PROSITE" id="PS51352">
    <property type="entry name" value="THIOREDOXIN_2"/>
    <property type="match status" value="1"/>
</dbReference>
<feature type="chain" id="PRO_5034018350" evidence="1">
    <location>
        <begin position="28"/>
        <end position="163"/>
    </location>
</feature>
<gene>
    <name evidence="3" type="ORF">JQU52_05280</name>
</gene>
<accession>A0A892ZLY2</accession>
<name>A0A892ZLY2_9NEIS</name>
<dbReference type="InterPro" id="IPR036249">
    <property type="entry name" value="Thioredoxin-like_sf"/>
</dbReference>
<reference evidence="3" key="1">
    <citation type="submission" date="2021-02" db="EMBL/GenBank/DDBJ databases">
        <title>Neisseriaceae sp. 26B isolated from the cloaca of a Common Toad-headed Turtle (Mesoclemmys nasuta).</title>
        <authorList>
            <person name="Spergser J."/>
            <person name="Busse H.-J."/>
        </authorList>
    </citation>
    <scope>NUCLEOTIDE SEQUENCE</scope>
    <source>
        <strain evidence="3">26B</strain>
    </source>
</reference>
<feature type="signal peptide" evidence="1">
    <location>
        <begin position="1"/>
        <end position="27"/>
    </location>
</feature>
<keyword evidence="1" id="KW-0732">Signal</keyword>
<dbReference type="SUPFAM" id="SSF52833">
    <property type="entry name" value="Thioredoxin-like"/>
    <property type="match status" value="1"/>
</dbReference>
<dbReference type="CDD" id="cd02966">
    <property type="entry name" value="TlpA_like_family"/>
    <property type="match status" value="1"/>
</dbReference>
<sequence>MKKTAMWLVPLVLAALLALVLWPRAEAAPDFALKDLHGNSLTQQNLHGKVTLINFWYPSCPGCVSEMPKLIKMAHDYQSKPDFQLIGIALPYDPESSVRNYVESRQIPFTVAIDTDGKVGKSYQVQLAPMSFLVDQNGKVHKTYLGEPDFGELYRQVDGLLAK</sequence>
<feature type="domain" description="Thioredoxin" evidence="2">
    <location>
        <begin position="22"/>
        <end position="162"/>
    </location>
</feature>
<dbReference type="Gene3D" id="3.40.30.10">
    <property type="entry name" value="Glutaredoxin"/>
    <property type="match status" value="1"/>
</dbReference>
<dbReference type="EMBL" id="CP069798">
    <property type="protein sequence ID" value="QRQ82797.1"/>
    <property type="molecule type" value="Genomic_DNA"/>
</dbReference>
<evidence type="ECO:0000313" key="4">
    <source>
        <dbReference type="Proteomes" id="UP000653156"/>
    </source>
</evidence>
<keyword evidence="4" id="KW-1185">Reference proteome</keyword>
<dbReference type="Proteomes" id="UP000653156">
    <property type="component" value="Chromosome"/>
</dbReference>
<dbReference type="PANTHER" id="PTHR42852">
    <property type="entry name" value="THIOL:DISULFIDE INTERCHANGE PROTEIN DSBE"/>
    <property type="match status" value="1"/>
</dbReference>